<name>A0A0G1H422_9BACT</name>
<feature type="domain" description="Glycosyltransferase 2-like" evidence="6">
    <location>
        <begin position="4"/>
        <end position="126"/>
    </location>
</feature>
<dbReference type="Proteomes" id="UP000034736">
    <property type="component" value="Unassembled WGS sequence"/>
</dbReference>
<reference evidence="7 8" key="1">
    <citation type="journal article" date="2015" name="Nature">
        <title>rRNA introns, odd ribosomes, and small enigmatic genomes across a large radiation of phyla.</title>
        <authorList>
            <person name="Brown C.T."/>
            <person name="Hug L.A."/>
            <person name="Thomas B.C."/>
            <person name="Sharon I."/>
            <person name="Castelle C.J."/>
            <person name="Singh A."/>
            <person name="Wilkins M.J."/>
            <person name="Williams K.H."/>
            <person name="Banfield J.F."/>
        </authorList>
    </citation>
    <scope>NUCLEOTIDE SEQUENCE [LARGE SCALE GENOMIC DNA]</scope>
</reference>
<evidence type="ECO:0000256" key="2">
    <source>
        <dbReference type="ARBA" id="ARBA00022475"/>
    </source>
</evidence>
<dbReference type="Pfam" id="PF00535">
    <property type="entry name" value="Glycos_transf_2"/>
    <property type="match status" value="1"/>
</dbReference>
<dbReference type="SUPFAM" id="SSF53448">
    <property type="entry name" value="Nucleotide-diphospho-sugar transferases"/>
    <property type="match status" value="1"/>
</dbReference>
<organism evidence="7 8">
    <name type="scientific">Candidatus Giovannonibacteria bacterium GW2011_GWA2_44_13b</name>
    <dbReference type="NCBI Taxonomy" id="1618647"/>
    <lineage>
        <taxon>Bacteria</taxon>
        <taxon>Candidatus Giovannoniibacteriota</taxon>
    </lineage>
</organism>
<dbReference type="CDD" id="cd00761">
    <property type="entry name" value="Glyco_tranf_GTA_type"/>
    <property type="match status" value="1"/>
</dbReference>
<comment type="caution">
    <text evidence="7">The sequence shown here is derived from an EMBL/GenBank/DDBJ whole genome shotgun (WGS) entry which is preliminary data.</text>
</comment>
<evidence type="ECO:0000256" key="1">
    <source>
        <dbReference type="ARBA" id="ARBA00004236"/>
    </source>
</evidence>
<keyword evidence="5" id="KW-0472">Membrane</keyword>
<keyword evidence="3" id="KW-0328">Glycosyltransferase</keyword>
<evidence type="ECO:0000256" key="5">
    <source>
        <dbReference type="ARBA" id="ARBA00023136"/>
    </source>
</evidence>
<evidence type="ECO:0000313" key="7">
    <source>
        <dbReference type="EMBL" id="KKT42141.1"/>
    </source>
</evidence>
<evidence type="ECO:0000259" key="6">
    <source>
        <dbReference type="Pfam" id="PF00535"/>
    </source>
</evidence>
<proteinExistence type="predicted"/>
<keyword evidence="2" id="KW-1003">Cell membrane</keyword>
<dbReference type="GO" id="GO:0005886">
    <property type="term" value="C:plasma membrane"/>
    <property type="evidence" value="ECO:0007669"/>
    <property type="project" value="UniProtKB-SubCell"/>
</dbReference>
<dbReference type="PANTHER" id="PTHR43646:SF2">
    <property type="entry name" value="GLYCOSYLTRANSFERASE 2-LIKE DOMAIN-CONTAINING PROTEIN"/>
    <property type="match status" value="1"/>
</dbReference>
<dbReference type="PANTHER" id="PTHR43646">
    <property type="entry name" value="GLYCOSYLTRANSFERASE"/>
    <property type="match status" value="1"/>
</dbReference>
<dbReference type="InterPro" id="IPR001173">
    <property type="entry name" value="Glyco_trans_2-like"/>
</dbReference>
<dbReference type="GO" id="GO:0016757">
    <property type="term" value="F:glycosyltransferase activity"/>
    <property type="evidence" value="ECO:0007669"/>
    <property type="project" value="UniProtKB-KW"/>
</dbReference>
<sequence>MKISLIIPAYNEEKYIGACLEAAIKNSHGAFHEIIVVDNASTDKTAEIAGKFPGVKVVKESRKGLTRARQRGLKEATGDFLAYIDADTKMPEGWAEKAEKIFSKNSNIVSVSGPYRYYDSAFMNIIMRSIWAVSAPIMYRITGYMILGGNFIAKKDALLRAGGFNENVEFYGEDTDIAKTLSRQGKLVFRMDFYMPTSSRRLQAEGVIRTNIRYAVNFIWEVIFHRPYHTKDYKDIRHDN</sequence>
<accession>A0A0G1H422</accession>
<gene>
    <name evidence="7" type="ORF">UW30_C0002G0052</name>
</gene>
<dbReference type="EMBL" id="LCHU01000002">
    <property type="protein sequence ID" value="KKT42141.1"/>
    <property type="molecule type" value="Genomic_DNA"/>
</dbReference>
<comment type="subcellular location">
    <subcellularLocation>
        <location evidence="1">Cell membrane</location>
    </subcellularLocation>
</comment>
<evidence type="ECO:0000313" key="8">
    <source>
        <dbReference type="Proteomes" id="UP000034736"/>
    </source>
</evidence>
<protein>
    <submittedName>
        <fullName evidence="7">Family 2 glycosyl transferase</fullName>
    </submittedName>
</protein>
<dbReference type="AlphaFoldDB" id="A0A0G1H422"/>
<dbReference type="InterPro" id="IPR029044">
    <property type="entry name" value="Nucleotide-diphossugar_trans"/>
</dbReference>
<dbReference type="Gene3D" id="3.90.550.10">
    <property type="entry name" value="Spore Coat Polysaccharide Biosynthesis Protein SpsA, Chain A"/>
    <property type="match status" value="1"/>
</dbReference>
<keyword evidence="4 7" id="KW-0808">Transferase</keyword>
<evidence type="ECO:0000256" key="3">
    <source>
        <dbReference type="ARBA" id="ARBA00022676"/>
    </source>
</evidence>
<evidence type="ECO:0000256" key="4">
    <source>
        <dbReference type="ARBA" id="ARBA00022679"/>
    </source>
</evidence>
<dbReference type="STRING" id="1618647.UW30_C0002G0052"/>